<evidence type="ECO:0000313" key="3">
    <source>
        <dbReference type="Proteomes" id="UP000051401"/>
    </source>
</evidence>
<gene>
    <name evidence="2" type="ORF">RIdsm_03627</name>
    <name evidence="1" type="ORF">XM52_22840</name>
</gene>
<dbReference type="EMBL" id="CP031598">
    <property type="protein sequence ID" value="QEW27807.1"/>
    <property type="molecule type" value="Genomic_DNA"/>
</dbReference>
<dbReference type="STRING" id="540747.SAMN04488031_1236"/>
<reference evidence="2 4" key="2">
    <citation type="submission" date="2018-08" db="EMBL/GenBank/DDBJ databases">
        <title>Genetic Globetrotter - A new plasmid hitch-hiking vast phylogenetic and geographic distances.</title>
        <authorList>
            <person name="Vollmers J."/>
            <person name="Petersen J."/>
        </authorList>
    </citation>
    <scope>NUCLEOTIDE SEQUENCE [LARGE SCALE GENOMIC DNA]</scope>
    <source>
        <strain evidence="2 4">DSM 26383</strain>
    </source>
</reference>
<organism evidence="1 3">
    <name type="scientific">Roseovarius indicus</name>
    <dbReference type="NCBI Taxonomy" id="540747"/>
    <lineage>
        <taxon>Bacteria</taxon>
        <taxon>Pseudomonadati</taxon>
        <taxon>Pseudomonadota</taxon>
        <taxon>Alphaproteobacteria</taxon>
        <taxon>Rhodobacterales</taxon>
        <taxon>Roseobacteraceae</taxon>
        <taxon>Roseovarius</taxon>
    </lineage>
</organism>
<dbReference type="AlphaFoldDB" id="A0A0T5P3E1"/>
<evidence type="ECO:0000313" key="1">
    <source>
        <dbReference type="EMBL" id="KRS15675.1"/>
    </source>
</evidence>
<proteinExistence type="predicted"/>
<dbReference type="EMBL" id="LAXI01000020">
    <property type="protein sequence ID" value="KRS15675.1"/>
    <property type="molecule type" value="Genomic_DNA"/>
</dbReference>
<sequence>MRTDFLTEQSPGRAAAERHIQDVYREVYGARITGFAPRLVTVRGPDGQILCAAGLRTASDGFFSDAYLDGGFTRHLRGPDGQPVPAAQIMEVVSLASITPFPVLAMLDVMVDWGRARGMTCGVFTATTKLRRLLERTGLDYSTLAPADPARVAAPDSWGSYYAHDPWVCACADRLFAPVALSPRTRAASLRCEAS</sequence>
<dbReference type="PATRIC" id="fig|540747.5.peg.2926"/>
<reference evidence="1 3" key="1">
    <citation type="submission" date="2015-04" db="EMBL/GenBank/DDBJ databases">
        <title>The draft genome sequence of Roseovarius indicus B108T.</title>
        <authorList>
            <person name="Li G."/>
            <person name="Lai Q."/>
            <person name="Shao Z."/>
            <person name="Yan P."/>
        </authorList>
    </citation>
    <scope>NUCLEOTIDE SEQUENCE [LARGE SCALE GENOMIC DNA]</scope>
    <source>
        <strain evidence="1 3">B108</strain>
    </source>
</reference>
<accession>A0A0T5P3E1</accession>
<dbReference type="KEGG" id="rid:RIdsm_03627"/>
<protein>
    <submittedName>
        <fullName evidence="2">Thermostable hemolysin</fullName>
    </submittedName>
</protein>
<dbReference type="RefSeq" id="WP_057819938.1">
    <property type="nucleotide sequence ID" value="NZ_CP031598.1"/>
</dbReference>
<evidence type="ECO:0000313" key="4">
    <source>
        <dbReference type="Proteomes" id="UP000325785"/>
    </source>
</evidence>
<keyword evidence="3" id="KW-1185">Reference proteome</keyword>
<name>A0A0T5P3E1_9RHOB</name>
<dbReference type="Pfam" id="PF12261">
    <property type="entry name" value="T_hemolysin"/>
    <property type="match status" value="1"/>
</dbReference>
<dbReference type="Proteomes" id="UP000325785">
    <property type="component" value="Chromosome"/>
</dbReference>
<evidence type="ECO:0000313" key="2">
    <source>
        <dbReference type="EMBL" id="QEW27807.1"/>
    </source>
</evidence>
<dbReference type="Proteomes" id="UP000051401">
    <property type="component" value="Unassembled WGS sequence"/>
</dbReference>
<dbReference type="InterPro" id="IPR022050">
    <property type="entry name" value="T_hemolysin"/>
</dbReference>
<dbReference type="OrthoDB" id="7432757at2"/>